<protein>
    <submittedName>
        <fullName evidence="2">Uncharacterized protein</fullName>
    </submittedName>
</protein>
<dbReference type="EMBL" id="BPQB01000069">
    <property type="protein sequence ID" value="GJE97280.1"/>
    <property type="molecule type" value="Genomic_DNA"/>
</dbReference>
<reference evidence="2 3" key="1">
    <citation type="submission" date="2021-08" db="EMBL/GenBank/DDBJ databases">
        <title>Draft Genome Sequence of Phanerochaete sordida strain YK-624.</title>
        <authorList>
            <person name="Mori T."/>
            <person name="Dohra H."/>
            <person name="Suzuki T."/>
            <person name="Kawagishi H."/>
            <person name="Hirai H."/>
        </authorList>
    </citation>
    <scope>NUCLEOTIDE SEQUENCE [LARGE SCALE GENOMIC DNA]</scope>
    <source>
        <strain evidence="2 3">YK-624</strain>
    </source>
</reference>
<dbReference type="AlphaFoldDB" id="A0A9P3GL48"/>
<keyword evidence="3" id="KW-1185">Reference proteome</keyword>
<dbReference type="Proteomes" id="UP000703269">
    <property type="component" value="Unassembled WGS sequence"/>
</dbReference>
<proteinExistence type="predicted"/>
<evidence type="ECO:0000256" key="1">
    <source>
        <dbReference type="SAM" id="MobiDB-lite"/>
    </source>
</evidence>
<sequence>MDITLTPLPLSLNSRRPSDRPPTSLVCLSTFGVHKASSGYPEHRIYVHVCAPRSPAATSTYVCSIRQSARATLSFDANLRMGRTTLRA</sequence>
<evidence type="ECO:0000313" key="2">
    <source>
        <dbReference type="EMBL" id="GJE97280.1"/>
    </source>
</evidence>
<comment type="caution">
    <text evidence="2">The sequence shown here is derived from an EMBL/GenBank/DDBJ whole genome shotgun (WGS) entry which is preliminary data.</text>
</comment>
<feature type="region of interest" description="Disordered" evidence="1">
    <location>
        <begin position="1"/>
        <end position="22"/>
    </location>
</feature>
<evidence type="ECO:0000313" key="3">
    <source>
        <dbReference type="Proteomes" id="UP000703269"/>
    </source>
</evidence>
<accession>A0A9P3GL48</accession>
<gene>
    <name evidence="2" type="ORF">PsYK624_134960</name>
</gene>
<organism evidence="2 3">
    <name type="scientific">Phanerochaete sordida</name>
    <dbReference type="NCBI Taxonomy" id="48140"/>
    <lineage>
        <taxon>Eukaryota</taxon>
        <taxon>Fungi</taxon>
        <taxon>Dikarya</taxon>
        <taxon>Basidiomycota</taxon>
        <taxon>Agaricomycotina</taxon>
        <taxon>Agaricomycetes</taxon>
        <taxon>Polyporales</taxon>
        <taxon>Phanerochaetaceae</taxon>
        <taxon>Phanerochaete</taxon>
    </lineage>
</organism>
<name>A0A9P3GL48_9APHY</name>